<dbReference type="Proteomes" id="UP000258613">
    <property type="component" value="Chromosome"/>
</dbReference>
<evidence type="ECO:0000256" key="8">
    <source>
        <dbReference type="SAM" id="MobiDB-lite"/>
    </source>
</evidence>
<dbReference type="NCBIfam" id="NF003082">
    <property type="entry name" value="PRK04012.1-1"/>
    <property type="match status" value="1"/>
</dbReference>
<dbReference type="SMART" id="SM00652">
    <property type="entry name" value="eIF1a"/>
    <property type="match status" value="1"/>
</dbReference>
<dbReference type="InterPro" id="IPR006196">
    <property type="entry name" value="RNA-binding_domain_S1_IF1"/>
</dbReference>
<dbReference type="HAMAP" id="MF_00216">
    <property type="entry name" value="aIF_1A"/>
    <property type="match status" value="1"/>
</dbReference>
<feature type="region of interest" description="Disordered" evidence="8">
    <location>
        <begin position="1"/>
        <end position="22"/>
    </location>
</feature>
<accession>A0A346PLF8</accession>
<dbReference type="Pfam" id="PF01176">
    <property type="entry name" value="eIF-1a"/>
    <property type="match status" value="1"/>
</dbReference>
<dbReference type="PROSITE" id="PS50832">
    <property type="entry name" value="S1_IF1_TYPE"/>
    <property type="match status" value="1"/>
</dbReference>
<feature type="compositionally biased region" description="Basic and acidic residues" evidence="8">
    <location>
        <begin position="1"/>
        <end position="15"/>
    </location>
</feature>
<dbReference type="AlphaFoldDB" id="A0A346PLF8"/>
<evidence type="ECO:0000256" key="6">
    <source>
        <dbReference type="RuleBase" id="RU004364"/>
    </source>
</evidence>
<dbReference type="EMBL" id="CP024047">
    <property type="protein sequence ID" value="AXR76682.1"/>
    <property type="molecule type" value="Genomic_DNA"/>
</dbReference>
<evidence type="ECO:0000313" key="10">
    <source>
        <dbReference type="EMBL" id="AXR76682.1"/>
    </source>
</evidence>
<reference evidence="13" key="1">
    <citation type="submission" date="2017-10" db="EMBL/GenBank/DDBJ databases">
        <title>Phenotypic and genomic properties of facultatively anaerobic sulfur-reducing natronoarchaea from hypersaline soda lakes.</title>
        <authorList>
            <person name="Sorokin D.Y."/>
            <person name="Kublanov I.V."/>
            <person name="Roman P."/>
            <person name="Sinninghe Damste J.S."/>
            <person name="Golyshin P.N."/>
            <person name="Rojo D."/>
            <person name="Ciordia S."/>
            <person name="Mena Md.C."/>
            <person name="Ferrer M."/>
            <person name="Messina E."/>
            <person name="Smedile F."/>
            <person name="La Spada G."/>
            <person name="La Cono V."/>
            <person name="Yakimov M.M."/>
        </authorList>
    </citation>
    <scope>NUCLEOTIDE SEQUENCE [LARGE SCALE GENOMIC DNA]</scope>
    <source>
        <strain evidence="13">AArc1</strain>
    </source>
</reference>
<dbReference type="GO" id="GO:0003723">
    <property type="term" value="F:RNA binding"/>
    <property type="evidence" value="ECO:0007669"/>
    <property type="project" value="InterPro"/>
</dbReference>
<proteinExistence type="inferred from homology"/>
<dbReference type="NCBIfam" id="NF003083">
    <property type="entry name" value="PRK04012.1-2"/>
    <property type="match status" value="1"/>
</dbReference>
<dbReference type="InterPro" id="IPR018104">
    <property type="entry name" value="TIF_eIF-1A_CS"/>
</dbReference>
<accession>A0A346PAY7</accession>
<dbReference type="KEGG" id="nag:AArcMg_0330"/>
<evidence type="ECO:0000313" key="12">
    <source>
        <dbReference type="Proteomes" id="UP000258613"/>
    </source>
</evidence>
<evidence type="ECO:0000256" key="5">
    <source>
        <dbReference type="HAMAP-Rule" id="MF_00216"/>
    </source>
</evidence>
<evidence type="ECO:0000256" key="7">
    <source>
        <dbReference type="RuleBase" id="RU004365"/>
    </source>
</evidence>
<keyword evidence="12" id="KW-1185">Reference proteome</keyword>
<protein>
    <recommendedName>
        <fullName evidence="5">Translation initiation factor 1A</fullName>
        <shortName evidence="5">aIF-1A</shortName>
    </recommendedName>
</protein>
<evidence type="ECO:0000313" key="11">
    <source>
        <dbReference type="EMBL" id="AXR80353.1"/>
    </source>
</evidence>
<dbReference type="InterPro" id="IPR012340">
    <property type="entry name" value="NA-bd_OB-fold"/>
</dbReference>
<dbReference type="PANTHER" id="PTHR21668">
    <property type="entry name" value="EIF-1A"/>
    <property type="match status" value="1"/>
</dbReference>
<evidence type="ECO:0000259" key="9">
    <source>
        <dbReference type="PROSITE" id="PS50832"/>
    </source>
</evidence>
<dbReference type="Gene3D" id="2.40.50.140">
    <property type="entry name" value="Nucleic acid-binding proteins"/>
    <property type="match status" value="1"/>
</dbReference>
<reference evidence="12" key="2">
    <citation type="submission" date="2018-02" db="EMBL/GenBank/DDBJ databases">
        <title>Phenotypic and genomic properties of facultatively anaerobic sulfur-reducing natronoarchaea from hypersaline soda lakes.</title>
        <authorList>
            <person name="Sorokin D.Y."/>
            <person name="Kublanov I.V."/>
            <person name="Roman P."/>
            <person name="Sinninghe Damste J.S."/>
            <person name="Golyshin P.N."/>
            <person name="Rojo D."/>
            <person name="Ciordia S."/>
            <person name="Mena M.D.C."/>
            <person name="Ferrer M."/>
            <person name="Messina E."/>
            <person name="Smedile F."/>
            <person name="La Spada G."/>
            <person name="La Cono V."/>
            <person name="Yakimov M.M."/>
        </authorList>
    </citation>
    <scope>NUCLEOTIDE SEQUENCE [LARGE SCALE GENOMIC DNA]</scope>
    <source>
        <strain evidence="12">AArc-Mg</strain>
    </source>
</reference>
<gene>
    <name evidence="5" type="primary">eif1a</name>
    <name evidence="10" type="ORF">AArc1_0338</name>
    <name evidence="11" type="ORF">AArcMg_0330</name>
</gene>
<dbReference type="Proteomes" id="UP000258707">
    <property type="component" value="Chromosome"/>
</dbReference>
<dbReference type="InterPro" id="IPR001253">
    <property type="entry name" value="TIF_eIF-1A"/>
</dbReference>
<dbReference type="EMBL" id="CP027033">
    <property type="protein sequence ID" value="AXR80353.1"/>
    <property type="molecule type" value="Genomic_DNA"/>
</dbReference>
<comment type="similarity">
    <text evidence="1 5 6">Belongs to the eIF-1A family.</text>
</comment>
<dbReference type="NCBIfam" id="TIGR00523">
    <property type="entry name" value="eIF-1A"/>
    <property type="match status" value="1"/>
</dbReference>
<sequence>MVGIERWRMGNDGKGGRKNLRMPEDDEVFATVTDMLGANRVKVRCADGQERTARIPGKMQKRVWIREDDVVLVSPWDWQDEKADITWRYEKADADQLRREGHIQ</sequence>
<reference evidence="11" key="3">
    <citation type="journal article" date="2019" name="Int. J. Syst. Evol. Microbiol.">
        <title>Natronolimnobius sulfurireducens sp. nov. and Halalkaliarchaeum desulfuricum gen. nov., sp. nov., the first sulfur-respiring alkaliphilic haloarchaea from hypersaline alkaline lakes.</title>
        <authorList>
            <person name="Sorokin D.Y."/>
            <person name="Yakimov M."/>
            <person name="Messina E."/>
            <person name="Merkel A.Y."/>
            <person name="Bale N.J."/>
            <person name="Sinninghe Damste J.S."/>
        </authorList>
    </citation>
    <scope>NUCLEOTIDE SEQUENCE</scope>
    <source>
        <strain evidence="11">AArc-Mg</strain>
        <strain evidence="10">AArc1</strain>
    </source>
</reference>
<dbReference type="KEGG" id="nan:AArc1_0338"/>
<evidence type="ECO:0000256" key="1">
    <source>
        <dbReference type="ARBA" id="ARBA00007392"/>
    </source>
</evidence>
<comment type="function">
    <text evidence="4 5 7">Seems to be required for maximal rate of protein biosynthesis. Enhances ribosome dissociation into subunits and stabilizes the binding of the initiator Met-tRNA(I) to 40 S ribosomal subunits.</text>
</comment>
<dbReference type="GO" id="GO:0003743">
    <property type="term" value="F:translation initiation factor activity"/>
    <property type="evidence" value="ECO:0007669"/>
    <property type="project" value="UniProtKB-UniRule"/>
</dbReference>
<evidence type="ECO:0000313" key="13">
    <source>
        <dbReference type="Proteomes" id="UP000258707"/>
    </source>
</evidence>
<name>A0A346PLF8_9EURY</name>
<feature type="domain" description="S1-like" evidence="9">
    <location>
        <begin position="16"/>
        <end position="90"/>
    </location>
</feature>
<keyword evidence="2 5" id="KW-0396">Initiation factor</keyword>
<dbReference type="CDD" id="cd05793">
    <property type="entry name" value="S1_IF1A"/>
    <property type="match status" value="1"/>
</dbReference>
<dbReference type="NCBIfam" id="NF003085">
    <property type="entry name" value="PRK04012.1-5"/>
    <property type="match status" value="1"/>
</dbReference>
<evidence type="ECO:0000256" key="4">
    <source>
        <dbReference type="ARBA" id="ARBA00025502"/>
    </source>
</evidence>
<evidence type="ECO:0000256" key="2">
    <source>
        <dbReference type="ARBA" id="ARBA00022540"/>
    </source>
</evidence>
<dbReference type="NCBIfam" id="NF003084">
    <property type="entry name" value="PRK04012.1-3"/>
    <property type="match status" value="1"/>
</dbReference>
<keyword evidence="3 5" id="KW-0648">Protein biosynthesis</keyword>
<dbReference type="PROSITE" id="PS01262">
    <property type="entry name" value="IF1A"/>
    <property type="match status" value="1"/>
</dbReference>
<evidence type="ECO:0000256" key="3">
    <source>
        <dbReference type="ARBA" id="ARBA00022917"/>
    </source>
</evidence>
<dbReference type="SUPFAM" id="SSF50249">
    <property type="entry name" value="Nucleic acid-binding proteins"/>
    <property type="match status" value="1"/>
</dbReference>
<organism evidence="11 12">
    <name type="scientific">Natrarchaeobaculum sulfurireducens</name>
    <dbReference type="NCBI Taxonomy" id="2044521"/>
    <lineage>
        <taxon>Archaea</taxon>
        <taxon>Methanobacteriati</taxon>
        <taxon>Methanobacteriota</taxon>
        <taxon>Stenosarchaea group</taxon>
        <taxon>Halobacteria</taxon>
        <taxon>Halobacteriales</taxon>
        <taxon>Natrialbaceae</taxon>
        <taxon>Natrarchaeobaculum</taxon>
    </lineage>
</organism>